<keyword evidence="5 7" id="KW-1133">Transmembrane helix</keyword>
<protein>
    <submittedName>
        <fullName evidence="9">ABC transporter permease subunit</fullName>
    </submittedName>
</protein>
<name>A0A7X2L2U1_9BACL</name>
<evidence type="ECO:0000256" key="2">
    <source>
        <dbReference type="ARBA" id="ARBA00022448"/>
    </source>
</evidence>
<comment type="caution">
    <text evidence="9">The sequence shown here is derived from an EMBL/GenBank/DDBJ whole genome shotgun (WGS) entry which is preliminary data.</text>
</comment>
<dbReference type="InterPro" id="IPR035906">
    <property type="entry name" value="MetI-like_sf"/>
</dbReference>
<evidence type="ECO:0000259" key="8">
    <source>
        <dbReference type="PROSITE" id="PS50928"/>
    </source>
</evidence>
<feature type="transmembrane region" description="Helical" evidence="7">
    <location>
        <begin position="263"/>
        <end position="288"/>
    </location>
</feature>
<dbReference type="PROSITE" id="PS50928">
    <property type="entry name" value="ABC_TM1"/>
    <property type="match status" value="1"/>
</dbReference>
<keyword evidence="4 7" id="KW-0812">Transmembrane</keyword>
<gene>
    <name evidence="9" type="ORF">GJB61_11865</name>
</gene>
<comment type="similarity">
    <text evidence="7">Belongs to the binding-protein-dependent transport system permease family.</text>
</comment>
<dbReference type="PANTHER" id="PTHR30193:SF37">
    <property type="entry name" value="INNER MEMBRANE ABC TRANSPORTER PERMEASE PROTEIN YCJO"/>
    <property type="match status" value="1"/>
</dbReference>
<evidence type="ECO:0000256" key="6">
    <source>
        <dbReference type="ARBA" id="ARBA00023136"/>
    </source>
</evidence>
<reference evidence="9 10" key="1">
    <citation type="submission" date="2019-11" db="EMBL/GenBank/DDBJ databases">
        <title>Paenibacillus monticola sp. nov., a novel PGPR strain isolated from mountain sample in China.</title>
        <authorList>
            <person name="Zhao Q."/>
            <person name="Li H.-P."/>
            <person name="Zhang J.-L."/>
        </authorList>
    </citation>
    <scope>NUCLEOTIDE SEQUENCE [LARGE SCALE GENOMIC DNA]</scope>
    <source>
        <strain evidence="9 10">LC-T2</strain>
    </source>
</reference>
<proteinExistence type="inferred from homology"/>
<dbReference type="AlphaFoldDB" id="A0A7X2L2U1"/>
<evidence type="ECO:0000256" key="7">
    <source>
        <dbReference type="RuleBase" id="RU363032"/>
    </source>
</evidence>
<feature type="transmembrane region" description="Helical" evidence="7">
    <location>
        <begin position="109"/>
        <end position="129"/>
    </location>
</feature>
<dbReference type="GO" id="GO:0055085">
    <property type="term" value="P:transmembrane transport"/>
    <property type="evidence" value="ECO:0007669"/>
    <property type="project" value="InterPro"/>
</dbReference>
<dbReference type="PANTHER" id="PTHR30193">
    <property type="entry name" value="ABC TRANSPORTER PERMEASE PROTEIN"/>
    <property type="match status" value="1"/>
</dbReference>
<dbReference type="CDD" id="cd06261">
    <property type="entry name" value="TM_PBP2"/>
    <property type="match status" value="1"/>
</dbReference>
<evidence type="ECO:0000256" key="1">
    <source>
        <dbReference type="ARBA" id="ARBA00004651"/>
    </source>
</evidence>
<evidence type="ECO:0000256" key="5">
    <source>
        <dbReference type="ARBA" id="ARBA00022989"/>
    </source>
</evidence>
<dbReference type="Pfam" id="PF00528">
    <property type="entry name" value="BPD_transp_1"/>
    <property type="match status" value="1"/>
</dbReference>
<dbReference type="InterPro" id="IPR000515">
    <property type="entry name" value="MetI-like"/>
</dbReference>
<feature type="transmembrane region" description="Helical" evidence="7">
    <location>
        <begin position="73"/>
        <end position="97"/>
    </location>
</feature>
<dbReference type="Proteomes" id="UP000463051">
    <property type="component" value="Unassembled WGS sequence"/>
</dbReference>
<dbReference type="GO" id="GO:0005886">
    <property type="term" value="C:plasma membrane"/>
    <property type="evidence" value="ECO:0007669"/>
    <property type="project" value="UniProtKB-SubCell"/>
</dbReference>
<feature type="transmembrane region" description="Helical" evidence="7">
    <location>
        <begin position="215"/>
        <end position="234"/>
    </location>
</feature>
<evidence type="ECO:0000256" key="3">
    <source>
        <dbReference type="ARBA" id="ARBA00022475"/>
    </source>
</evidence>
<dbReference type="SUPFAM" id="SSF161098">
    <property type="entry name" value="MetI-like"/>
    <property type="match status" value="1"/>
</dbReference>
<keyword evidence="6 7" id="KW-0472">Membrane</keyword>
<feature type="transmembrane region" description="Helical" evidence="7">
    <location>
        <begin position="12"/>
        <end position="39"/>
    </location>
</feature>
<keyword evidence="3" id="KW-1003">Cell membrane</keyword>
<keyword evidence="2 7" id="KW-0813">Transport</keyword>
<dbReference type="Gene3D" id="1.10.3720.10">
    <property type="entry name" value="MetI-like"/>
    <property type="match status" value="1"/>
</dbReference>
<keyword evidence="10" id="KW-1185">Reference proteome</keyword>
<feature type="transmembrane region" description="Helical" evidence="7">
    <location>
        <begin position="157"/>
        <end position="178"/>
    </location>
</feature>
<evidence type="ECO:0000313" key="9">
    <source>
        <dbReference type="EMBL" id="MRN53691.1"/>
    </source>
</evidence>
<evidence type="ECO:0000313" key="10">
    <source>
        <dbReference type="Proteomes" id="UP000463051"/>
    </source>
</evidence>
<dbReference type="RefSeq" id="WP_154118691.1">
    <property type="nucleotide sequence ID" value="NZ_WJXB01000003.1"/>
</dbReference>
<accession>A0A7X2L2U1</accession>
<feature type="domain" description="ABC transmembrane type-1" evidence="8">
    <location>
        <begin position="69"/>
        <end position="284"/>
    </location>
</feature>
<organism evidence="9 10">
    <name type="scientific">Paenibacillus monticola</name>
    <dbReference type="NCBI Taxonomy" id="2666075"/>
    <lineage>
        <taxon>Bacteria</taxon>
        <taxon>Bacillati</taxon>
        <taxon>Bacillota</taxon>
        <taxon>Bacilli</taxon>
        <taxon>Bacillales</taxon>
        <taxon>Paenibacillaceae</taxon>
        <taxon>Paenibacillus</taxon>
    </lineage>
</organism>
<sequence length="301" mass="33702">MNLARLKKKSYPYLFLAPFAILTLMFFVIPALATLWMAATNLDRKMKADFIGFGNFQRIFADINILPIIKVTLIYVFFSLVLTVAFSLLLAICTQYLVKNKKLGALYRVIWLIPSTMPGLVYVVFWKYIFNPTPGGFANKIVMYFGLEQPISWFNDAGLLIIIIAGVISGASGGMILFSASINSIPEDVYKAARVDGAKDRSIIRDIILPALKWPIMYVTVTSTIGLFASYNFILLATRGGPVVDTTTLALYGYQQAFNRLEYGYGAAISVIVVIISLLLTLLLFRLFDFNKLIRPPRIED</sequence>
<dbReference type="EMBL" id="WJXB01000003">
    <property type="protein sequence ID" value="MRN53691.1"/>
    <property type="molecule type" value="Genomic_DNA"/>
</dbReference>
<dbReference type="InterPro" id="IPR051393">
    <property type="entry name" value="ABC_transporter_permease"/>
</dbReference>
<comment type="subcellular location">
    <subcellularLocation>
        <location evidence="1 7">Cell membrane</location>
        <topology evidence="1 7">Multi-pass membrane protein</topology>
    </subcellularLocation>
</comment>
<evidence type="ECO:0000256" key="4">
    <source>
        <dbReference type="ARBA" id="ARBA00022692"/>
    </source>
</evidence>